<evidence type="ECO:0000256" key="4">
    <source>
        <dbReference type="ARBA" id="ARBA00022759"/>
    </source>
</evidence>
<evidence type="ECO:0000313" key="9">
    <source>
        <dbReference type="EMBL" id="MDC0680051.1"/>
    </source>
</evidence>
<keyword evidence="2 7" id="KW-0540">Nuclease</keyword>
<keyword evidence="4 7" id="KW-0255">Endonuclease</keyword>
<keyword evidence="7" id="KW-0690">Ribosome biogenesis</keyword>
<dbReference type="SUPFAM" id="SSF55486">
    <property type="entry name" value="Metalloproteases ('zincins'), catalytic domain"/>
    <property type="match status" value="1"/>
</dbReference>
<reference evidence="9 10" key="1">
    <citation type="submission" date="2023-01" db="EMBL/GenBank/DDBJ databases">
        <title>Minimal conservation of predation-associated metabolite biosynthetic gene clusters underscores biosynthetic potential of Myxococcota including descriptions for ten novel species: Archangium lansinium sp. nov., Myxococcus landrumus sp. nov., Nannocystis bai.</title>
        <authorList>
            <person name="Ahearne A."/>
            <person name="Stevens C."/>
            <person name="Dowd S."/>
        </authorList>
    </citation>
    <scope>NUCLEOTIDE SEQUENCE [LARGE SCALE GENOMIC DNA]</scope>
    <source>
        <strain evidence="9 10">WIWO2</strain>
    </source>
</reference>
<evidence type="ECO:0000256" key="8">
    <source>
        <dbReference type="SAM" id="MobiDB-lite"/>
    </source>
</evidence>
<dbReference type="PROSITE" id="PS01306">
    <property type="entry name" value="UPF0054"/>
    <property type="match status" value="1"/>
</dbReference>
<comment type="function">
    <text evidence="7">Single strand-specific metallo-endoribonuclease involved in late-stage 70S ribosome quality control and in maturation of the 3' terminus of the 16S rRNA.</text>
</comment>
<evidence type="ECO:0000256" key="2">
    <source>
        <dbReference type="ARBA" id="ARBA00022722"/>
    </source>
</evidence>
<feature type="compositionally biased region" description="Polar residues" evidence="8">
    <location>
        <begin position="191"/>
        <end position="212"/>
    </location>
</feature>
<evidence type="ECO:0000256" key="3">
    <source>
        <dbReference type="ARBA" id="ARBA00022723"/>
    </source>
</evidence>
<proteinExistence type="inferred from homology"/>
<feature type="binding site" evidence="7">
    <location>
        <position position="159"/>
    </location>
    <ligand>
        <name>Zn(2+)</name>
        <dbReference type="ChEBI" id="CHEBI:29105"/>
        <note>catalytic</note>
    </ligand>
</feature>
<dbReference type="NCBIfam" id="TIGR00043">
    <property type="entry name" value="rRNA maturation RNase YbeY"/>
    <property type="match status" value="1"/>
</dbReference>
<dbReference type="InterPro" id="IPR002036">
    <property type="entry name" value="YbeY"/>
</dbReference>
<dbReference type="HAMAP" id="MF_00009">
    <property type="entry name" value="Endoribonucl_YbeY"/>
    <property type="match status" value="1"/>
</dbReference>
<evidence type="ECO:0000256" key="6">
    <source>
        <dbReference type="ARBA" id="ARBA00022833"/>
    </source>
</evidence>
<dbReference type="InterPro" id="IPR023091">
    <property type="entry name" value="MetalPrtase_cat_dom_sf_prd"/>
</dbReference>
<comment type="subcellular location">
    <subcellularLocation>
        <location evidence="7">Cytoplasm</location>
    </subcellularLocation>
</comment>
<feature type="binding site" evidence="7">
    <location>
        <position position="169"/>
    </location>
    <ligand>
        <name>Zn(2+)</name>
        <dbReference type="ChEBI" id="CHEBI:29105"/>
        <note>catalytic</note>
    </ligand>
</feature>
<dbReference type="EC" id="3.1.-.-" evidence="7"/>
<dbReference type="Proteomes" id="UP001217485">
    <property type="component" value="Unassembled WGS sequence"/>
</dbReference>
<dbReference type="Gene3D" id="3.40.390.30">
    <property type="entry name" value="Metalloproteases ('zincins'), catalytic domain"/>
    <property type="match status" value="1"/>
</dbReference>
<gene>
    <name evidence="7 9" type="primary">ybeY</name>
    <name evidence="9" type="ORF">POL72_20080</name>
</gene>
<dbReference type="InterPro" id="IPR020549">
    <property type="entry name" value="YbeY_CS"/>
</dbReference>
<dbReference type="Pfam" id="PF02130">
    <property type="entry name" value="YbeY"/>
    <property type="match status" value="1"/>
</dbReference>
<name>A0ABT5C0Y9_9BACT</name>
<keyword evidence="6 7" id="KW-0862">Zinc</keyword>
<keyword evidence="7" id="KW-0963">Cytoplasm</keyword>
<organism evidence="9 10">
    <name type="scientific">Sorangium atrum</name>
    <dbReference type="NCBI Taxonomy" id="2995308"/>
    <lineage>
        <taxon>Bacteria</taxon>
        <taxon>Pseudomonadati</taxon>
        <taxon>Myxococcota</taxon>
        <taxon>Polyangia</taxon>
        <taxon>Polyangiales</taxon>
        <taxon>Polyangiaceae</taxon>
        <taxon>Sorangium</taxon>
    </lineage>
</organism>
<evidence type="ECO:0000256" key="5">
    <source>
        <dbReference type="ARBA" id="ARBA00022801"/>
    </source>
</evidence>
<accession>A0ABT5C0Y9</accession>
<feature type="binding site" evidence="7">
    <location>
        <position position="163"/>
    </location>
    <ligand>
        <name>Zn(2+)</name>
        <dbReference type="ChEBI" id="CHEBI:29105"/>
        <note>catalytic</note>
    </ligand>
</feature>
<dbReference type="EMBL" id="JAQNDK010000002">
    <property type="protein sequence ID" value="MDC0680051.1"/>
    <property type="molecule type" value="Genomic_DNA"/>
</dbReference>
<protein>
    <recommendedName>
        <fullName evidence="7">Endoribonuclease YbeY</fullName>
        <ecNumber evidence="7">3.1.-.-</ecNumber>
    </recommendedName>
</protein>
<evidence type="ECO:0000313" key="10">
    <source>
        <dbReference type="Proteomes" id="UP001217485"/>
    </source>
</evidence>
<comment type="cofactor">
    <cofactor evidence="7">
        <name>Zn(2+)</name>
        <dbReference type="ChEBI" id="CHEBI:29105"/>
    </cofactor>
    <text evidence="7">Binds 1 zinc ion.</text>
</comment>
<keyword evidence="10" id="KW-1185">Reference proteome</keyword>
<keyword evidence="3 7" id="KW-0479">Metal-binding</keyword>
<feature type="compositionally biased region" description="Basic and acidic residues" evidence="8">
    <location>
        <begin position="13"/>
        <end position="22"/>
    </location>
</feature>
<evidence type="ECO:0000256" key="1">
    <source>
        <dbReference type="ARBA" id="ARBA00010875"/>
    </source>
</evidence>
<dbReference type="PANTHER" id="PTHR46986:SF1">
    <property type="entry name" value="ENDORIBONUCLEASE YBEY, CHLOROPLASTIC"/>
    <property type="match status" value="1"/>
</dbReference>
<evidence type="ECO:0000256" key="7">
    <source>
        <dbReference type="HAMAP-Rule" id="MF_00009"/>
    </source>
</evidence>
<sequence>MRRRSPSWYSDPVAEKRKESSGTKRRGSRPAAPAVVSVTTQGGPFKGVSTAVVRRRASKMLAHLALEGVELSVALVNDEAIHELNRSYRRKDKPTDVLAFPLLDQNGANSRRRGRRGPVDPSVWRGLLGDVIVSIDTAARQAAERDRPLLDEITMLLGHGLLHLLGYDHKTDAEEREMTDLTRELEVAAASRSNSTTVIKPHRSTATPNATPKKTGAR</sequence>
<dbReference type="RefSeq" id="WP_272097072.1">
    <property type="nucleotide sequence ID" value="NZ_JAQNDK010000002.1"/>
</dbReference>
<comment type="similarity">
    <text evidence="1 7">Belongs to the endoribonuclease YbeY family.</text>
</comment>
<dbReference type="PANTHER" id="PTHR46986">
    <property type="entry name" value="ENDORIBONUCLEASE YBEY, CHLOROPLASTIC"/>
    <property type="match status" value="1"/>
</dbReference>
<keyword evidence="7" id="KW-0698">rRNA processing</keyword>
<keyword evidence="5 7" id="KW-0378">Hydrolase</keyword>
<feature type="region of interest" description="Disordered" evidence="8">
    <location>
        <begin position="188"/>
        <end position="218"/>
    </location>
</feature>
<feature type="region of interest" description="Disordered" evidence="8">
    <location>
        <begin position="1"/>
        <end position="36"/>
    </location>
</feature>
<comment type="caution">
    <text evidence="9">The sequence shown here is derived from an EMBL/GenBank/DDBJ whole genome shotgun (WGS) entry which is preliminary data.</text>
</comment>